<dbReference type="PANTHER" id="PTHR43685:SF2">
    <property type="entry name" value="GLYCOSYLTRANSFERASE 2-LIKE DOMAIN-CONTAINING PROTEIN"/>
    <property type="match status" value="1"/>
</dbReference>
<feature type="domain" description="Spore protein YkvP/CgeB glycosyl transferase-like" evidence="2">
    <location>
        <begin position="404"/>
        <end position="528"/>
    </location>
</feature>
<evidence type="ECO:0008006" key="5">
    <source>
        <dbReference type="Google" id="ProtNLM"/>
    </source>
</evidence>
<dbReference type="Pfam" id="PF00535">
    <property type="entry name" value="Glycos_transf_2"/>
    <property type="match status" value="1"/>
</dbReference>
<dbReference type="InterPro" id="IPR050834">
    <property type="entry name" value="Glycosyltransf_2"/>
</dbReference>
<reference evidence="3" key="1">
    <citation type="journal article" date="2014" name="Int. J. Syst. Evol. Microbiol.">
        <title>Complete genome sequence of Corynebacterium casei LMG S-19264T (=DSM 44701T), isolated from a smear-ripened cheese.</title>
        <authorList>
            <consortium name="US DOE Joint Genome Institute (JGI-PGF)"/>
            <person name="Walter F."/>
            <person name="Albersmeier A."/>
            <person name="Kalinowski J."/>
            <person name="Ruckert C."/>
        </authorList>
    </citation>
    <scope>NUCLEOTIDE SEQUENCE</scope>
    <source>
        <strain evidence="3">CGMCC 1.12698</strain>
    </source>
</reference>
<dbReference type="Pfam" id="PF13524">
    <property type="entry name" value="Glyco_trans_1_2"/>
    <property type="match status" value="1"/>
</dbReference>
<protein>
    <recommendedName>
        <fullName evidence="5">Glycosyltransferase</fullName>
    </recommendedName>
</protein>
<sequence length="770" mass="89515">MLDVHQVEQRLKSLEKAKKRFSTVDVSQKDLKVLQVGSIEKANWFISKDYTNVIKINKNVIELEQPVDKFIYISYQERNNSYHVKPKKTLFEIDYKKPYQLEFSGVKSGSGEAHLYFIMYKENGAASSIIVPVGEMKIFTIPTEVVSVRLAVKFIGEVRIEFQNILLSKQVDTNKSIRFIEENKVDNFIKYVNKVALKDRNKHTVNKEMKIATILDEFSSECFKYEANLLPLTPKNWRQVIDEENPALLLVESAWQGYKGTWYCRITELHKRSYTDLQDLVSYCKERGIPTIFWDKEGKDNFESFKEAASYFDYIFVTDENNIDNFKTVVTHTNIYPLSFAAQPRIHNPINKNKHKLGTIAFSGSWYGDKHPDRIKDVENIITPATRIGLDIYDRFFGIDNKNLTSRTWPELFQNSIVGKLDYNFMVEAYKNYDIFLNVNSIQNSKYMFSRRVYEVLASKTVVVSGDSIGVREQLGDYVHISDSPARTELLLRILTQSPLKMQREAKLAHRFILQNHTYTHRINEMLDIVGLPYKKSHSKKISVVLVTNRPQFMDNILDNLSAQTYEDREHIIVVNSDDIVMEKWEKKFSSLKNTKIYKVASAKSLGYCLNYGISKSIGDVIAKMDDDDYYAPNYLRDMVAIFDYTDASIVGKSVYYTYFEESNILVKRQIKGSGEDCYTRFVAGATLMFKREVYEAMGSFENRNTGEDTKFIEYAIKLGFKIYSDDSYNFCVIRRKEKNSHTWQISDEDMLKQGTICAYTNDYKTFVTI</sequence>
<comment type="caution">
    <text evidence="3">The sequence shown here is derived from an EMBL/GenBank/DDBJ whole genome shotgun (WGS) entry which is preliminary data.</text>
</comment>
<dbReference type="SUPFAM" id="SSF53756">
    <property type="entry name" value="UDP-Glycosyltransferase/glycogen phosphorylase"/>
    <property type="match status" value="1"/>
</dbReference>
<dbReference type="Proteomes" id="UP000605259">
    <property type="component" value="Unassembled WGS sequence"/>
</dbReference>
<reference evidence="3" key="2">
    <citation type="submission" date="2020-09" db="EMBL/GenBank/DDBJ databases">
        <authorList>
            <person name="Sun Q."/>
            <person name="Zhou Y."/>
        </authorList>
    </citation>
    <scope>NUCLEOTIDE SEQUENCE</scope>
    <source>
        <strain evidence="3">CGMCC 1.12698</strain>
    </source>
</reference>
<dbReference type="RefSeq" id="WP_188386628.1">
    <property type="nucleotide sequence ID" value="NZ_BMFK01000001.1"/>
</dbReference>
<dbReference type="InterPro" id="IPR055259">
    <property type="entry name" value="YkvP/CgeB_Glyco_trans-like"/>
</dbReference>
<dbReference type="AlphaFoldDB" id="A0A917AIY2"/>
<evidence type="ECO:0000313" key="4">
    <source>
        <dbReference type="Proteomes" id="UP000605259"/>
    </source>
</evidence>
<dbReference type="Gene3D" id="3.90.550.10">
    <property type="entry name" value="Spore Coat Polysaccharide Biosynthesis Protein SpsA, Chain A"/>
    <property type="match status" value="1"/>
</dbReference>
<dbReference type="InterPro" id="IPR029044">
    <property type="entry name" value="Nucleotide-diphossugar_trans"/>
</dbReference>
<dbReference type="EMBL" id="BMFK01000001">
    <property type="protein sequence ID" value="GGE55497.1"/>
    <property type="molecule type" value="Genomic_DNA"/>
</dbReference>
<dbReference type="SUPFAM" id="SSF53448">
    <property type="entry name" value="Nucleotide-diphospho-sugar transferases"/>
    <property type="match status" value="1"/>
</dbReference>
<dbReference type="PANTHER" id="PTHR43685">
    <property type="entry name" value="GLYCOSYLTRANSFERASE"/>
    <property type="match status" value="1"/>
</dbReference>
<name>A0A917AIY2_9BACI</name>
<evidence type="ECO:0000259" key="2">
    <source>
        <dbReference type="Pfam" id="PF13524"/>
    </source>
</evidence>
<gene>
    <name evidence="3" type="ORF">GCM10007140_02330</name>
</gene>
<evidence type="ECO:0000259" key="1">
    <source>
        <dbReference type="Pfam" id="PF00535"/>
    </source>
</evidence>
<feature type="domain" description="Glycosyltransferase 2-like" evidence="1">
    <location>
        <begin position="544"/>
        <end position="668"/>
    </location>
</feature>
<evidence type="ECO:0000313" key="3">
    <source>
        <dbReference type="EMBL" id="GGE55497.1"/>
    </source>
</evidence>
<accession>A0A917AIY2</accession>
<dbReference type="InterPro" id="IPR001173">
    <property type="entry name" value="Glyco_trans_2-like"/>
</dbReference>
<organism evidence="3 4">
    <name type="scientific">Priestia taiwanensis</name>
    <dbReference type="NCBI Taxonomy" id="1347902"/>
    <lineage>
        <taxon>Bacteria</taxon>
        <taxon>Bacillati</taxon>
        <taxon>Bacillota</taxon>
        <taxon>Bacilli</taxon>
        <taxon>Bacillales</taxon>
        <taxon>Bacillaceae</taxon>
        <taxon>Priestia</taxon>
    </lineage>
</organism>
<proteinExistence type="predicted"/>
<dbReference type="CDD" id="cd00761">
    <property type="entry name" value="Glyco_tranf_GTA_type"/>
    <property type="match status" value="1"/>
</dbReference>
<keyword evidence="4" id="KW-1185">Reference proteome</keyword>